<protein>
    <submittedName>
        <fullName evidence="1">Extensin family protein</fullName>
    </submittedName>
</protein>
<accession>A0ACC5R0R8</accession>
<sequence>MPLPRAKPGRAGKPGTTAIPRKAWPQSTGAWPKADVLAARAACEKMLAGLDLIWRPDQPIGEPGGCGTPAPIAIAEVAQIRIDPPATVNCDFAVALNAWFTQSVQPEAKKRVGASVIGVRNASSYACRRRNNASTGKLSEHARANALDIAAFDFSKSAQVTVAGGASGLLQKIGLSAKGNFMKALRKSACSYFNTVLGPGADRYHGDHFHVDLMKLRPGRFKMCR</sequence>
<dbReference type="Proteomes" id="UP000616151">
    <property type="component" value="Unassembled WGS sequence"/>
</dbReference>
<dbReference type="EMBL" id="JAENHL010000006">
    <property type="protein sequence ID" value="MBK1866255.1"/>
    <property type="molecule type" value="Genomic_DNA"/>
</dbReference>
<gene>
    <name evidence="1" type="ORF">JHL16_07810</name>
</gene>
<comment type="caution">
    <text evidence="1">The sequence shown here is derived from an EMBL/GenBank/DDBJ whole genome shotgun (WGS) entry which is preliminary data.</text>
</comment>
<evidence type="ECO:0000313" key="2">
    <source>
        <dbReference type="Proteomes" id="UP000616151"/>
    </source>
</evidence>
<keyword evidence="2" id="KW-1185">Reference proteome</keyword>
<evidence type="ECO:0000313" key="1">
    <source>
        <dbReference type="EMBL" id="MBK1866255.1"/>
    </source>
</evidence>
<name>A0ACC5R0R8_9HYPH</name>
<reference evidence="1" key="1">
    <citation type="submission" date="2021-01" db="EMBL/GenBank/DDBJ databases">
        <authorList>
            <person name="Sun Q."/>
        </authorList>
    </citation>
    <scope>NUCLEOTIDE SEQUENCE</scope>
    <source>
        <strain evidence="1">YIM B02566</strain>
    </source>
</reference>
<organism evidence="1 2">
    <name type="scientific">Taklimakanibacter albus</name>
    <dbReference type="NCBI Taxonomy" id="2800327"/>
    <lineage>
        <taxon>Bacteria</taxon>
        <taxon>Pseudomonadati</taxon>
        <taxon>Pseudomonadota</taxon>
        <taxon>Alphaproteobacteria</taxon>
        <taxon>Hyphomicrobiales</taxon>
        <taxon>Aestuariivirgaceae</taxon>
        <taxon>Taklimakanibacter</taxon>
    </lineage>
</organism>
<proteinExistence type="predicted"/>